<keyword evidence="3" id="KW-1185">Reference proteome</keyword>
<evidence type="ECO:0000259" key="1">
    <source>
        <dbReference type="PROSITE" id="PS50056"/>
    </source>
</evidence>
<dbReference type="PROSITE" id="PS50056">
    <property type="entry name" value="TYR_PHOSPHATASE_2"/>
    <property type="match status" value="1"/>
</dbReference>
<evidence type="ECO:0000313" key="2">
    <source>
        <dbReference type="EMBL" id="MFD1510522.1"/>
    </source>
</evidence>
<name>A0ABW4EH70_9RHOB</name>
<dbReference type="InterPro" id="IPR000387">
    <property type="entry name" value="Tyr_Pase_dom"/>
</dbReference>
<dbReference type="Proteomes" id="UP001597186">
    <property type="component" value="Unassembled WGS sequence"/>
</dbReference>
<dbReference type="Gene3D" id="3.90.190.10">
    <property type="entry name" value="Protein tyrosine phosphatase superfamily"/>
    <property type="match status" value="1"/>
</dbReference>
<comment type="caution">
    <text evidence="2">The sequence shown here is derived from an EMBL/GenBank/DDBJ whole genome shotgun (WGS) entry which is preliminary data.</text>
</comment>
<organism evidence="2 3">
    <name type="scientific">Lacimonas salitolerans</name>
    <dbReference type="NCBI Taxonomy" id="1323750"/>
    <lineage>
        <taxon>Bacteria</taxon>
        <taxon>Pseudomonadati</taxon>
        <taxon>Pseudomonadota</taxon>
        <taxon>Alphaproteobacteria</taxon>
        <taxon>Rhodobacterales</taxon>
        <taxon>Paracoccaceae</taxon>
        <taxon>Lacimonas</taxon>
    </lineage>
</organism>
<protein>
    <recommendedName>
        <fullName evidence="1">Tyrosine specific protein phosphatases domain-containing protein</fullName>
    </recommendedName>
</protein>
<feature type="domain" description="Tyrosine specific protein phosphatases" evidence="1">
    <location>
        <begin position="105"/>
        <end position="176"/>
    </location>
</feature>
<gene>
    <name evidence="2" type="ORF">ACFTOW_14100</name>
</gene>
<proteinExistence type="predicted"/>
<dbReference type="InterPro" id="IPR029021">
    <property type="entry name" value="Prot-tyrosine_phosphatase-like"/>
</dbReference>
<accession>A0ABW4EH70</accession>
<dbReference type="EMBL" id="JBHUDD010000122">
    <property type="protein sequence ID" value="MFD1510522.1"/>
    <property type="molecule type" value="Genomic_DNA"/>
</dbReference>
<evidence type="ECO:0000313" key="3">
    <source>
        <dbReference type="Proteomes" id="UP001597186"/>
    </source>
</evidence>
<sequence>MRQDLIDLHSDSSVRAICPHPRGGHVITMGFPGLEIDFRGQALINPDRIDATLNHAMTAGMRLLIILTQPDELPQDAIAMLRRAVRARGLRAIALPIEDYSVPGLAFMRAWKRLSPALGPIFASGASVGMSCHHGAGRSGVVAAMHLIDAGCAPTQAVAKLRRQFPETVENDHQHGWLMDYARAVRINSVG</sequence>
<dbReference type="SUPFAM" id="SSF52799">
    <property type="entry name" value="(Phosphotyrosine protein) phosphatases II"/>
    <property type="match status" value="1"/>
</dbReference>
<reference evidence="3" key="1">
    <citation type="journal article" date="2019" name="Int. J. Syst. Evol. Microbiol.">
        <title>The Global Catalogue of Microorganisms (GCM) 10K type strain sequencing project: providing services to taxonomists for standard genome sequencing and annotation.</title>
        <authorList>
            <consortium name="The Broad Institute Genomics Platform"/>
            <consortium name="The Broad Institute Genome Sequencing Center for Infectious Disease"/>
            <person name="Wu L."/>
            <person name="Ma J."/>
        </authorList>
    </citation>
    <scope>NUCLEOTIDE SEQUENCE [LARGE SCALE GENOMIC DNA]</scope>
    <source>
        <strain evidence="3">CGMCC 1.12477</strain>
    </source>
</reference>